<keyword evidence="1" id="KW-0479">Metal-binding</keyword>
<dbReference type="GO" id="GO:0052717">
    <property type="term" value="F:tRNA-specific adenosine-34 deaminase activity"/>
    <property type="evidence" value="ECO:0007669"/>
    <property type="project" value="UniProtKB-EC"/>
</dbReference>
<keyword evidence="4" id="KW-0378">Hydrolase</keyword>
<dbReference type="SUPFAM" id="SSF53927">
    <property type="entry name" value="Cytidine deaminase-like"/>
    <property type="match status" value="1"/>
</dbReference>
<dbReference type="EMBL" id="CP147988">
    <property type="protein sequence ID" value="WXK48458.1"/>
    <property type="molecule type" value="Genomic_DNA"/>
</dbReference>
<keyword evidence="5" id="KW-1185">Reference proteome</keyword>
<protein>
    <submittedName>
        <fullName evidence="4">Nucleoside deaminase</fullName>
        <ecNumber evidence="4">3.5.4.33</ecNumber>
    </submittedName>
</protein>
<dbReference type="PANTHER" id="PTHR11079">
    <property type="entry name" value="CYTOSINE DEAMINASE FAMILY MEMBER"/>
    <property type="match status" value="1"/>
</dbReference>
<dbReference type="PROSITE" id="PS00903">
    <property type="entry name" value="CYT_DCMP_DEAMINASES_1"/>
    <property type="match status" value="1"/>
</dbReference>
<dbReference type="InterPro" id="IPR016193">
    <property type="entry name" value="Cytidine_deaminase-like"/>
</dbReference>
<evidence type="ECO:0000313" key="4">
    <source>
        <dbReference type="EMBL" id="WXK48458.1"/>
    </source>
</evidence>
<evidence type="ECO:0000256" key="2">
    <source>
        <dbReference type="ARBA" id="ARBA00022833"/>
    </source>
</evidence>
<dbReference type="InterPro" id="IPR002125">
    <property type="entry name" value="CMP_dCMP_dom"/>
</dbReference>
<dbReference type="CDD" id="cd01285">
    <property type="entry name" value="nucleoside_deaminase"/>
    <property type="match status" value="1"/>
</dbReference>
<dbReference type="Pfam" id="PF00383">
    <property type="entry name" value="dCMP_cyt_deam_1"/>
    <property type="match status" value="1"/>
</dbReference>
<dbReference type="Gene3D" id="3.40.140.10">
    <property type="entry name" value="Cytidine Deaminase, domain 2"/>
    <property type="match status" value="1"/>
</dbReference>
<keyword evidence="2" id="KW-0862">Zinc</keyword>
<dbReference type="EC" id="3.5.4.33" evidence="4"/>
<dbReference type="InterPro" id="IPR016192">
    <property type="entry name" value="APOBEC/CMP_deaminase_Zn-bd"/>
</dbReference>
<dbReference type="PROSITE" id="PS51747">
    <property type="entry name" value="CYT_DCMP_DEAMINASES_2"/>
    <property type="match status" value="1"/>
</dbReference>
<reference evidence="4 5" key="1">
    <citation type="submission" date="2024-02" db="EMBL/GenBank/DDBJ databases">
        <title>complete genome of Flavobacterium ginsenosidimutans Str. YTB16.</title>
        <authorList>
            <person name="Wang Q."/>
        </authorList>
    </citation>
    <scope>NUCLEOTIDE SEQUENCE [LARGE SCALE GENOMIC DNA]</scope>
    <source>
        <strain evidence="4 5">YTB16</strain>
    </source>
</reference>
<evidence type="ECO:0000256" key="1">
    <source>
        <dbReference type="ARBA" id="ARBA00022723"/>
    </source>
</evidence>
<evidence type="ECO:0000259" key="3">
    <source>
        <dbReference type="PROSITE" id="PS51747"/>
    </source>
</evidence>
<accession>A0ABZ2Q858</accession>
<organism evidence="4 5">
    <name type="scientific">Flavobacterium ginsenosidimutans</name>
    <dbReference type="NCBI Taxonomy" id="687844"/>
    <lineage>
        <taxon>Bacteria</taxon>
        <taxon>Pseudomonadati</taxon>
        <taxon>Bacteroidota</taxon>
        <taxon>Flavobacteriia</taxon>
        <taxon>Flavobacteriales</taxon>
        <taxon>Flavobacteriaceae</taxon>
        <taxon>Flavobacterium</taxon>
    </lineage>
</organism>
<name>A0ABZ2Q858_9FLAO</name>
<feature type="domain" description="CMP/dCMP-type deaminase" evidence="3">
    <location>
        <begin position="8"/>
        <end position="118"/>
    </location>
</feature>
<dbReference type="PANTHER" id="PTHR11079:SF162">
    <property type="entry name" value="RIBOFLAVIN BIOSYNTHESIS PROTEIN PYRD, CHLOROPLASTIC"/>
    <property type="match status" value="1"/>
</dbReference>
<gene>
    <name evidence="4" type="ORF">V6624_15620</name>
</gene>
<evidence type="ECO:0000313" key="5">
    <source>
        <dbReference type="Proteomes" id="UP001447857"/>
    </source>
</evidence>
<sequence>MTKTIDQDYNPKFMLRAIELSEIAYQSGRGLPIGCVIVKNGKIIGEGHNEIFERINPTSHGEMVAIERACTNIKNLQLSNCQMYTTLEPCPMCLGAIYWAKISKVFYSNTNAEASKVGFDDTFIFDELRKCAHERKINFIHCPDKKAMDVLEEWQSKELASAQPWNADK</sequence>
<dbReference type="RefSeq" id="WP_338839274.1">
    <property type="nucleotide sequence ID" value="NZ_CP147988.1"/>
</dbReference>
<dbReference type="Proteomes" id="UP001447857">
    <property type="component" value="Chromosome"/>
</dbReference>
<proteinExistence type="predicted"/>